<organism evidence="3 4">
    <name type="scientific">Microbacterium natoriense</name>
    <dbReference type="NCBI Taxonomy" id="284570"/>
    <lineage>
        <taxon>Bacteria</taxon>
        <taxon>Bacillati</taxon>
        <taxon>Actinomycetota</taxon>
        <taxon>Actinomycetes</taxon>
        <taxon>Micrococcales</taxon>
        <taxon>Microbacteriaceae</taxon>
        <taxon>Microbacterium</taxon>
    </lineage>
</organism>
<reference evidence="3 4" key="1">
    <citation type="submission" date="2023-07" db="EMBL/GenBank/DDBJ databases">
        <title>Comparative genomics of wheat-associated soil bacteria to identify genetic determinants of phenazine resistance.</title>
        <authorList>
            <person name="Mouncey N."/>
        </authorList>
    </citation>
    <scope>NUCLEOTIDE SEQUENCE [LARGE SCALE GENOMIC DNA]</scope>
    <source>
        <strain evidence="3 4">W4I9-1</strain>
    </source>
</reference>
<evidence type="ECO:0000256" key="1">
    <source>
        <dbReference type="SAM" id="Phobius"/>
    </source>
</evidence>
<keyword evidence="4" id="KW-1185">Reference proteome</keyword>
<evidence type="ECO:0000313" key="4">
    <source>
        <dbReference type="Proteomes" id="UP001244427"/>
    </source>
</evidence>
<dbReference type="AlphaFoldDB" id="A0AAW8EUA1"/>
<proteinExistence type="predicted"/>
<feature type="transmembrane region" description="Helical" evidence="1">
    <location>
        <begin position="93"/>
        <end position="115"/>
    </location>
</feature>
<feature type="transmembrane region" description="Helical" evidence="1">
    <location>
        <begin position="69"/>
        <end position="87"/>
    </location>
</feature>
<keyword evidence="1" id="KW-0812">Transmembrane</keyword>
<feature type="transmembrane region" description="Helical" evidence="1">
    <location>
        <begin position="32"/>
        <end position="57"/>
    </location>
</feature>
<accession>A0AAW8EUA1</accession>
<feature type="domain" description="Schlafen AlbA-2" evidence="2">
    <location>
        <begin position="136"/>
        <end position="277"/>
    </location>
</feature>
<evidence type="ECO:0000259" key="2">
    <source>
        <dbReference type="Pfam" id="PF04326"/>
    </source>
</evidence>
<protein>
    <submittedName>
        <fullName evidence="3">Membrane protein YeaQ/YmgE (Transglycosylase-associated protein family)</fullName>
    </submittedName>
</protein>
<dbReference type="Pfam" id="PF04326">
    <property type="entry name" value="SLFN_AlbA_2"/>
    <property type="match status" value="1"/>
</dbReference>
<name>A0AAW8EUA1_9MICO</name>
<evidence type="ECO:0000313" key="3">
    <source>
        <dbReference type="EMBL" id="MDQ0646489.1"/>
    </source>
</evidence>
<keyword evidence="1" id="KW-1133">Transmembrane helix</keyword>
<comment type="caution">
    <text evidence="3">The sequence shown here is derived from an EMBL/GenBank/DDBJ whole genome shotgun (WGS) entry which is preliminary data.</text>
</comment>
<sequence length="340" mass="37535">MLMSTRAKPCTRGRITPCTIVNLMRAPGPESLIVLGIGLPVMLLIAFLIGQIARWIVRRRITLTTPTTVVLSVLGLSLGLLLSGLIFEDSRPWSIEVLLLSIACTVLLLGLFTLVARRFQPPLPEGGIFELVRLGESHLVEFKSSARWNLHTKQRDERLELVIAKTVTGFLNADGGTLLIGVSDDGRVLGLERDFSLMQRPDVDRYELWLRDLLSTRLGQNAATLPVIDFTPAVVDGAPTFVCRVSCPSSPVPVYLNAGRNERSEFWVRTGNSTRQLGLEETAEYVMLRWPLGIGRTMAAQLRAAVRGNGAGNDVRIARGAHSITRFRRRPVHTTQPSPE</sequence>
<dbReference type="EMBL" id="JAUSXV010000001">
    <property type="protein sequence ID" value="MDQ0646489.1"/>
    <property type="molecule type" value="Genomic_DNA"/>
</dbReference>
<dbReference type="Gene3D" id="3.30.950.30">
    <property type="entry name" value="Schlafen, AAA domain"/>
    <property type="match status" value="1"/>
</dbReference>
<dbReference type="Proteomes" id="UP001244427">
    <property type="component" value="Unassembled WGS sequence"/>
</dbReference>
<dbReference type="InterPro" id="IPR038461">
    <property type="entry name" value="Schlafen_AlbA_2_dom_sf"/>
</dbReference>
<keyword evidence="1" id="KW-0472">Membrane</keyword>
<dbReference type="InterPro" id="IPR007421">
    <property type="entry name" value="Schlafen_AlbA_2_dom"/>
</dbReference>
<gene>
    <name evidence="3" type="ORF">QFZ53_000685</name>
</gene>